<dbReference type="InterPro" id="IPR050534">
    <property type="entry name" value="Coronavir_polyprotein_1ab"/>
</dbReference>
<dbReference type="CDD" id="cd18808">
    <property type="entry name" value="SF1_C_Upf1"/>
    <property type="match status" value="1"/>
</dbReference>
<dbReference type="OrthoDB" id="6513042at2759"/>
<proteinExistence type="predicted"/>
<keyword evidence="3" id="KW-0347">Helicase</keyword>
<feature type="domain" description="DNA2/NAM7 helicase-like C-terminal" evidence="6">
    <location>
        <begin position="422"/>
        <end position="521"/>
    </location>
</feature>
<feature type="compositionally biased region" description="Basic residues" evidence="5">
    <location>
        <begin position="635"/>
        <end position="646"/>
    </location>
</feature>
<evidence type="ECO:0000256" key="2">
    <source>
        <dbReference type="ARBA" id="ARBA00022801"/>
    </source>
</evidence>
<dbReference type="GO" id="GO:0005524">
    <property type="term" value="F:ATP binding"/>
    <property type="evidence" value="ECO:0007669"/>
    <property type="project" value="UniProtKB-KW"/>
</dbReference>
<organism evidence="7 8">
    <name type="scientific">Exidia glandulosa HHB12029</name>
    <dbReference type="NCBI Taxonomy" id="1314781"/>
    <lineage>
        <taxon>Eukaryota</taxon>
        <taxon>Fungi</taxon>
        <taxon>Dikarya</taxon>
        <taxon>Basidiomycota</taxon>
        <taxon>Agaricomycotina</taxon>
        <taxon>Agaricomycetes</taxon>
        <taxon>Auriculariales</taxon>
        <taxon>Exidiaceae</taxon>
        <taxon>Exidia</taxon>
    </lineage>
</organism>
<dbReference type="GO" id="GO:0043139">
    <property type="term" value="F:5'-3' DNA helicase activity"/>
    <property type="evidence" value="ECO:0007669"/>
    <property type="project" value="TreeGrafter"/>
</dbReference>
<keyword evidence="8" id="KW-1185">Reference proteome</keyword>
<evidence type="ECO:0000313" key="8">
    <source>
        <dbReference type="Proteomes" id="UP000077266"/>
    </source>
</evidence>
<evidence type="ECO:0000256" key="1">
    <source>
        <dbReference type="ARBA" id="ARBA00022741"/>
    </source>
</evidence>
<gene>
    <name evidence="7" type="ORF">EXIGLDRAFT_764437</name>
</gene>
<dbReference type="EMBL" id="KV425930">
    <property type="protein sequence ID" value="KZV97480.1"/>
    <property type="molecule type" value="Genomic_DNA"/>
</dbReference>
<dbReference type="InterPro" id="IPR041679">
    <property type="entry name" value="DNA2/NAM7-like_C"/>
</dbReference>
<dbReference type="Pfam" id="PF13087">
    <property type="entry name" value="AAA_12"/>
    <property type="match status" value="1"/>
</dbReference>
<keyword evidence="2" id="KW-0378">Hydrolase</keyword>
<feature type="compositionally biased region" description="Basic and acidic residues" evidence="5">
    <location>
        <begin position="761"/>
        <end position="777"/>
    </location>
</feature>
<evidence type="ECO:0000256" key="5">
    <source>
        <dbReference type="SAM" id="MobiDB-lite"/>
    </source>
</evidence>
<sequence length="777" mass="85366">MGLTGLQLPEGRKMSTVRLPLNDLKTIAKIHRDAVLLDAKKPKMVKNEIADEWTLNEKGDMLRVASERFSTRLRPGERQVVQITDDTGAIIEGVVTKVTGRTAIIALPEGTTVSAIQGVHTVGKDALTQAERSKDAILVKALEGAINLTRLKTFRAIWFPSFRTTSRPRAIPEDAITIPLNDSQKQAVNTILRDPLKGEVDVQIIVGPPGSGKTSVIGACVQAIMASATIEQPRYVWLAAQSNVAVKNIARKLVKMNFTDFRLLVSNEFFFDWHEHLYLQVHDHMICSKDFPKKSDEAAEKLGGVRVILCTLSMLSHPNLPIFSNIVPIETLIIDEASQIELGDFVPVLCQYSETVRKLVFVGDDMQLAPFGQDDIRGLQSVFEIGNLRKRAEPWAAGLPFLLGRFFWIQFSKGRLGFDPPNIEECEAAIDVARILHAEEKDYRIITPYDAQRAEVEMALKRSGLPWPEKVFNVDSFQGNEAPFIIVTVVRTEGIGFLRNARRTNVMLSRCQAGLIIVSNQRFLTSRAWDTLVGRMAHEWGMDAWVGARRIKNGSLEPGEDPEVIERSVPSSSEDSNVNANDWGGNVTEGYVDWSSGEPVELGDWSVPPGLEPHATTVRDDDWSVPSPRASARGRGGKKAKSKPVRGKVQQRSTPAAVDDSDWSQPGGVELDWSQPGGVELDWSSSGNGASSSHDQHTAFADGSFSTSGADVESSWSSSTGSDHRGQRGRGRIQHGQPRARGGRGRGRGRGSGSGSQNGHSDYRGRDGRTKELEAFT</sequence>
<dbReference type="STRING" id="1314781.A0A165L7V6"/>
<keyword evidence="4" id="KW-0067">ATP-binding</keyword>
<dbReference type="SUPFAM" id="SSF52540">
    <property type="entry name" value="P-loop containing nucleoside triphosphate hydrolases"/>
    <property type="match status" value="1"/>
</dbReference>
<dbReference type="PANTHER" id="PTHR43788">
    <property type="entry name" value="DNA2/NAM7 HELICASE FAMILY MEMBER"/>
    <property type="match status" value="1"/>
</dbReference>
<dbReference type="AlphaFoldDB" id="A0A165L7V6"/>
<evidence type="ECO:0000313" key="7">
    <source>
        <dbReference type="EMBL" id="KZV97480.1"/>
    </source>
</evidence>
<protein>
    <recommendedName>
        <fullName evidence="6">DNA2/NAM7 helicase-like C-terminal domain-containing protein</fullName>
    </recommendedName>
</protein>
<dbReference type="Pfam" id="PF13604">
    <property type="entry name" value="AAA_30"/>
    <property type="match status" value="1"/>
</dbReference>
<keyword evidence="1" id="KW-0547">Nucleotide-binding</keyword>
<feature type="compositionally biased region" description="Polar residues" evidence="5">
    <location>
        <begin position="704"/>
        <end position="721"/>
    </location>
</feature>
<accession>A0A165L7V6</accession>
<reference evidence="7 8" key="1">
    <citation type="journal article" date="2016" name="Mol. Biol. Evol.">
        <title>Comparative Genomics of Early-Diverging Mushroom-Forming Fungi Provides Insights into the Origins of Lignocellulose Decay Capabilities.</title>
        <authorList>
            <person name="Nagy L.G."/>
            <person name="Riley R."/>
            <person name="Tritt A."/>
            <person name="Adam C."/>
            <person name="Daum C."/>
            <person name="Floudas D."/>
            <person name="Sun H."/>
            <person name="Yadav J.S."/>
            <person name="Pangilinan J."/>
            <person name="Larsson K.H."/>
            <person name="Matsuura K."/>
            <person name="Barry K."/>
            <person name="Labutti K."/>
            <person name="Kuo R."/>
            <person name="Ohm R.A."/>
            <person name="Bhattacharya S.S."/>
            <person name="Shirouzu T."/>
            <person name="Yoshinaga Y."/>
            <person name="Martin F.M."/>
            <person name="Grigoriev I.V."/>
            <person name="Hibbett D.S."/>
        </authorList>
    </citation>
    <scope>NUCLEOTIDE SEQUENCE [LARGE SCALE GENOMIC DNA]</scope>
    <source>
        <strain evidence="7 8">HHB12029</strain>
    </source>
</reference>
<feature type="compositionally biased region" description="Low complexity" evidence="5">
    <location>
        <begin position="684"/>
        <end position="693"/>
    </location>
</feature>
<evidence type="ECO:0000259" key="6">
    <source>
        <dbReference type="Pfam" id="PF13087"/>
    </source>
</evidence>
<evidence type="ECO:0000256" key="4">
    <source>
        <dbReference type="ARBA" id="ARBA00022840"/>
    </source>
</evidence>
<dbReference type="InParanoid" id="A0A165L7V6"/>
<name>A0A165L7V6_EXIGL</name>
<dbReference type="InterPro" id="IPR027417">
    <property type="entry name" value="P-loop_NTPase"/>
</dbReference>
<dbReference type="PANTHER" id="PTHR43788:SF8">
    <property type="entry name" value="DNA-BINDING PROTEIN SMUBP-2"/>
    <property type="match status" value="1"/>
</dbReference>
<dbReference type="InterPro" id="IPR047187">
    <property type="entry name" value="SF1_C_Upf1"/>
</dbReference>
<feature type="compositionally biased region" description="Polar residues" evidence="5">
    <location>
        <begin position="569"/>
        <end position="580"/>
    </location>
</feature>
<dbReference type="GO" id="GO:0016787">
    <property type="term" value="F:hydrolase activity"/>
    <property type="evidence" value="ECO:0007669"/>
    <property type="project" value="UniProtKB-KW"/>
</dbReference>
<dbReference type="Gene3D" id="3.40.50.300">
    <property type="entry name" value="P-loop containing nucleotide triphosphate hydrolases"/>
    <property type="match status" value="2"/>
</dbReference>
<dbReference type="Proteomes" id="UP000077266">
    <property type="component" value="Unassembled WGS sequence"/>
</dbReference>
<feature type="region of interest" description="Disordered" evidence="5">
    <location>
        <begin position="553"/>
        <end position="777"/>
    </location>
</feature>
<evidence type="ECO:0000256" key="3">
    <source>
        <dbReference type="ARBA" id="ARBA00022806"/>
    </source>
</evidence>